<dbReference type="GO" id="GO:0016272">
    <property type="term" value="C:prefoldin complex"/>
    <property type="evidence" value="ECO:0007669"/>
    <property type="project" value="EnsemblFungi"/>
</dbReference>
<dbReference type="PANTHER" id="PTHR21431">
    <property type="entry name" value="PREFOLDIN SUBUNIT 6"/>
    <property type="match status" value="1"/>
</dbReference>
<organism evidence="4 5">
    <name type="scientific">Conidiobolus coronatus (strain ATCC 28846 / CBS 209.66 / NRRL 28638)</name>
    <name type="common">Delacroixia coronata</name>
    <dbReference type="NCBI Taxonomy" id="796925"/>
    <lineage>
        <taxon>Eukaryota</taxon>
        <taxon>Fungi</taxon>
        <taxon>Fungi incertae sedis</taxon>
        <taxon>Zoopagomycota</taxon>
        <taxon>Entomophthoromycotina</taxon>
        <taxon>Entomophthoromycetes</taxon>
        <taxon>Entomophthorales</taxon>
        <taxon>Ancylistaceae</taxon>
        <taxon>Conidiobolus</taxon>
    </lineage>
</organism>
<dbReference type="GO" id="GO:0015631">
    <property type="term" value="F:tubulin binding"/>
    <property type="evidence" value="ECO:0007669"/>
    <property type="project" value="EnsemblFungi"/>
</dbReference>
<accession>A0A137PDB3</accession>
<keyword evidence="2" id="KW-0143">Chaperone</keyword>
<name>A0A137PDB3_CONC2</name>
<dbReference type="OMA" id="VQTEFAQ"/>
<keyword evidence="5" id="KW-1185">Reference proteome</keyword>
<dbReference type="GO" id="GO:0051082">
    <property type="term" value="F:unfolded protein binding"/>
    <property type="evidence" value="ECO:0007669"/>
    <property type="project" value="InterPro"/>
</dbReference>
<dbReference type="GO" id="GO:0005737">
    <property type="term" value="C:cytoplasm"/>
    <property type="evidence" value="ECO:0007669"/>
    <property type="project" value="EnsemblFungi"/>
</dbReference>
<keyword evidence="3" id="KW-0175">Coiled coil</keyword>
<evidence type="ECO:0000256" key="1">
    <source>
        <dbReference type="ARBA" id="ARBA00008045"/>
    </source>
</evidence>
<dbReference type="GO" id="GO:0051087">
    <property type="term" value="F:protein-folding chaperone binding"/>
    <property type="evidence" value="ECO:0007669"/>
    <property type="project" value="TreeGrafter"/>
</dbReference>
<dbReference type="Gene3D" id="1.10.287.370">
    <property type="match status" value="1"/>
</dbReference>
<dbReference type="GO" id="GO:0051131">
    <property type="term" value="P:chaperone-mediated protein complex assembly"/>
    <property type="evidence" value="ECO:0007669"/>
    <property type="project" value="TreeGrafter"/>
</dbReference>
<evidence type="ECO:0000313" key="5">
    <source>
        <dbReference type="Proteomes" id="UP000070444"/>
    </source>
</evidence>
<dbReference type="GO" id="GO:0032968">
    <property type="term" value="P:positive regulation of transcription elongation by RNA polymerase II"/>
    <property type="evidence" value="ECO:0007669"/>
    <property type="project" value="EnsemblFungi"/>
</dbReference>
<dbReference type="EMBL" id="KQ964443">
    <property type="protein sequence ID" value="KXN72980.1"/>
    <property type="molecule type" value="Genomic_DNA"/>
</dbReference>
<dbReference type="AlphaFoldDB" id="A0A137PDB3"/>
<dbReference type="GO" id="GO:0006457">
    <property type="term" value="P:protein folding"/>
    <property type="evidence" value="ECO:0007669"/>
    <property type="project" value="EnsemblFungi"/>
</dbReference>
<sequence>MSLVEVKKELEVQTKEFQNLQNEFSKIVQNRNQLEAQLKENEAVKKEFSVLNEDNKIYKLIGPGLIEQDMNEAKTNVDKRIDFIQSEIIRVELKLTELSKVQEEKKVKIIKLQNQVFQDQQQKGQA</sequence>
<gene>
    <name evidence="4" type="ORF">CONCODRAFT_77522</name>
</gene>
<evidence type="ECO:0000256" key="3">
    <source>
        <dbReference type="SAM" id="Coils"/>
    </source>
</evidence>
<dbReference type="InterPro" id="IPR009053">
    <property type="entry name" value="Prefoldin"/>
</dbReference>
<feature type="coiled-coil region" evidence="3">
    <location>
        <begin position="3"/>
        <end position="54"/>
    </location>
</feature>
<dbReference type="InterPro" id="IPR002777">
    <property type="entry name" value="PFD_beta-like"/>
</dbReference>
<proteinExistence type="inferred from homology"/>
<evidence type="ECO:0000256" key="2">
    <source>
        <dbReference type="ARBA" id="ARBA00023186"/>
    </source>
</evidence>
<dbReference type="Proteomes" id="UP000070444">
    <property type="component" value="Unassembled WGS sequence"/>
</dbReference>
<dbReference type="GO" id="GO:0007021">
    <property type="term" value="P:tubulin complex assembly"/>
    <property type="evidence" value="ECO:0007669"/>
    <property type="project" value="EnsemblFungi"/>
</dbReference>
<dbReference type="STRING" id="796925.A0A137PDB3"/>
<reference evidence="4 5" key="1">
    <citation type="journal article" date="2015" name="Genome Biol. Evol.">
        <title>Phylogenomic analyses indicate that early fungi evolved digesting cell walls of algal ancestors of land plants.</title>
        <authorList>
            <person name="Chang Y."/>
            <person name="Wang S."/>
            <person name="Sekimoto S."/>
            <person name="Aerts A.L."/>
            <person name="Choi C."/>
            <person name="Clum A."/>
            <person name="LaButti K.M."/>
            <person name="Lindquist E.A."/>
            <person name="Yee Ngan C."/>
            <person name="Ohm R.A."/>
            <person name="Salamov A.A."/>
            <person name="Grigoriev I.V."/>
            <person name="Spatafora J.W."/>
            <person name="Berbee M.L."/>
        </authorList>
    </citation>
    <scope>NUCLEOTIDE SEQUENCE [LARGE SCALE GENOMIC DNA]</scope>
    <source>
        <strain evidence="4 5">NRRL 28638</strain>
    </source>
</reference>
<evidence type="ECO:0000313" key="4">
    <source>
        <dbReference type="EMBL" id="KXN72980.1"/>
    </source>
</evidence>
<dbReference type="SUPFAM" id="SSF46579">
    <property type="entry name" value="Prefoldin"/>
    <property type="match status" value="1"/>
</dbReference>
<protein>
    <submittedName>
        <fullName evidence="4">Prefoldin beta-like protein</fullName>
    </submittedName>
</protein>
<dbReference type="CDD" id="cd23161">
    <property type="entry name" value="Prefoldin_6"/>
    <property type="match status" value="1"/>
</dbReference>
<dbReference type="OrthoDB" id="248120at2759"/>
<dbReference type="PANTHER" id="PTHR21431:SF0">
    <property type="entry name" value="PREFOLDIN SUBUNIT 6"/>
    <property type="match status" value="1"/>
</dbReference>
<comment type="similarity">
    <text evidence="1">Belongs to the prefoldin subunit beta family.</text>
</comment>
<dbReference type="Pfam" id="PF01920">
    <property type="entry name" value="Prefoldin_2"/>
    <property type="match status" value="1"/>
</dbReference>
<dbReference type="FunFam" id="1.10.287.370:FF:000003">
    <property type="entry name" value="Prefoldin subunit 6"/>
    <property type="match status" value="1"/>
</dbReference>